<sequence length="190" mass="20377">IRDKAGPQTWDQSHVRLGSNNSGFWPVEIAGDGIYQFDVQRWPKELNHPISASLPPTENGDIDSQGRPVQPGKGKAIPAERVELVVGTTKMEATIGDSNANARFDVELYAGPTDVRAWLIDSKGSKRGADVCSVGHASGKQGSASRRTERVNVKVGESHAFGVQNIEVGCFYDGIAMAGQIAIPLVICHN</sequence>
<dbReference type="AlphaFoldDB" id="X1MN22"/>
<protein>
    <submittedName>
        <fullName evidence="2">Uncharacterized protein</fullName>
    </submittedName>
</protein>
<name>X1MN22_9ZZZZ</name>
<proteinExistence type="predicted"/>
<feature type="region of interest" description="Disordered" evidence="1">
    <location>
        <begin position="49"/>
        <end position="75"/>
    </location>
</feature>
<dbReference type="EMBL" id="BARV01007424">
    <property type="protein sequence ID" value="GAI07794.1"/>
    <property type="molecule type" value="Genomic_DNA"/>
</dbReference>
<comment type="caution">
    <text evidence="2">The sequence shown here is derived from an EMBL/GenBank/DDBJ whole genome shotgun (WGS) entry which is preliminary data.</text>
</comment>
<organism evidence="2">
    <name type="scientific">marine sediment metagenome</name>
    <dbReference type="NCBI Taxonomy" id="412755"/>
    <lineage>
        <taxon>unclassified sequences</taxon>
        <taxon>metagenomes</taxon>
        <taxon>ecological metagenomes</taxon>
    </lineage>
</organism>
<accession>X1MN22</accession>
<evidence type="ECO:0000256" key="1">
    <source>
        <dbReference type="SAM" id="MobiDB-lite"/>
    </source>
</evidence>
<gene>
    <name evidence="2" type="ORF">S06H3_15118</name>
</gene>
<evidence type="ECO:0000313" key="2">
    <source>
        <dbReference type="EMBL" id="GAI07794.1"/>
    </source>
</evidence>
<reference evidence="2" key="1">
    <citation type="journal article" date="2014" name="Front. Microbiol.">
        <title>High frequency of phylogenetically diverse reductive dehalogenase-homologous genes in deep subseafloor sedimentary metagenomes.</title>
        <authorList>
            <person name="Kawai M."/>
            <person name="Futagami T."/>
            <person name="Toyoda A."/>
            <person name="Takaki Y."/>
            <person name="Nishi S."/>
            <person name="Hori S."/>
            <person name="Arai W."/>
            <person name="Tsubouchi T."/>
            <person name="Morono Y."/>
            <person name="Uchiyama I."/>
            <person name="Ito T."/>
            <person name="Fujiyama A."/>
            <person name="Inagaki F."/>
            <person name="Takami H."/>
        </authorList>
    </citation>
    <scope>NUCLEOTIDE SEQUENCE</scope>
    <source>
        <strain evidence="2">Expedition CK06-06</strain>
    </source>
</reference>
<feature type="non-terminal residue" evidence="2">
    <location>
        <position position="1"/>
    </location>
</feature>